<evidence type="ECO:0000256" key="3">
    <source>
        <dbReference type="ARBA" id="ARBA00022989"/>
    </source>
</evidence>
<dbReference type="PANTHER" id="PTHR30518:SF2">
    <property type="entry name" value="ENDOLYTIC MUREIN TRANSGLYCOSYLASE"/>
    <property type="match status" value="1"/>
</dbReference>
<protein>
    <recommendedName>
        <fullName evidence="7">Endolytic murein transglycosylase</fullName>
        <ecNumber evidence="7">4.2.2.29</ecNumber>
    </recommendedName>
    <alternativeName>
        <fullName evidence="7">Peptidoglycan lytic transglycosylase</fullName>
    </alternativeName>
    <alternativeName>
        <fullName evidence="7">Peptidoglycan polymerization terminase</fullName>
    </alternativeName>
</protein>
<keyword evidence="3 7" id="KW-1133">Transmembrane helix</keyword>
<evidence type="ECO:0000256" key="1">
    <source>
        <dbReference type="ARBA" id="ARBA00022475"/>
    </source>
</evidence>
<evidence type="ECO:0000256" key="2">
    <source>
        <dbReference type="ARBA" id="ARBA00022692"/>
    </source>
</evidence>
<evidence type="ECO:0000313" key="8">
    <source>
        <dbReference type="EMBL" id="OGM01137.1"/>
    </source>
</evidence>
<evidence type="ECO:0000256" key="6">
    <source>
        <dbReference type="ARBA" id="ARBA00023316"/>
    </source>
</evidence>
<sequence>MMKKSSKMMILVWVVLTMLVLAGAYFFIPGSLSDNNGLFVVSEGESVDSVIGRLVEAGYVRNRTVFHWSLLWSGLSTRIQPGQHDLTGVRSYSGIIRRLAEPDEAGLEVTLLLREGETLRDLQSSLVGLGLDKAADDLFVLTGQPAIVGSVDPSVMERLKNEYDFLMNVPDQLGLEGFLFPDTYRLYRDASASDVIHRLLDNFGQKVWLESKTAITSSDRTLFEIVTMASILEREVRGVEDMGLVSDIFWRRLDVGMPLQADSTVNYATNGDSPSVSYEDTRFDSPFNTYLYRGLPVGPIGNPGVEAIQAAFNPESNTFWYFLTDTEGDVHYARTLQEHNSNKSRYLKR</sequence>
<dbReference type="EC" id="4.2.2.29" evidence="7"/>
<dbReference type="AlphaFoldDB" id="A0A1F7WF23"/>
<dbReference type="GO" id="GO:0008932">
    <property type="term" value="F:lytic endotransglycosylase activity"/>
    <property type="evidence" value="ECO:0007669"/>
    <property type="project" value="UniProtKB-UniRule"/>
</dbReference>
<evidence type="ECO:0000313" key="9">
    <source>
        <dbReference type="Proteomes" id="UP000176988"/>
    </source>
</evidence>
<keyword evidence="4 7" id="KW-0472">Membrane</keyword>
<dbReference type="HAMAP" id="MF_02065">
    <property type="entry name" value="MltG"/>
    <property type="match status" value="1"/>
</dbReference>
<keyword evidence="2 7" id="KW-0812">Transmembrane</keyword>
<evidence type="ECO:0000256" key="5">
    <source>
        <dbReference type="ARBA" id="ARBA00023239"/>
    </source>
</evidence>
<dbReference type="GO" id="GO:0009252">
    <property type="term" value="P:peptidoglycan biosynthetic process"/>
    <property type="evidence" value="ECO:0007669"/>
    <property type="project" value="UniProtKB-UniRule"/>
</dbReference>
<keyword evidence="6 7" id="KW-0961">Cell wall biogenesis/degradation</keyword>
<evidence type="ECO:0000256" key="4">
    <source>
        <dbReference type="ARBA" id="ARBA00023136"/>
    </source>
</evidence>
<organism evidence="8 9">
    <name type="scientific">Candidatus Uhrbacteria bacterium RIFOXYC2_FULL_47_19</name>
    <dbReference type="NCBI Taxonomy" id="1802424"/>
    <lineage>
        <taxon>Bacteria</taxon>
        <taxon>Candidatus Uhriibacteriota</taxon>
    </lineage>
</organism>
<keyword evidence="1 7" id="KW-1003">Cell membrane</keyword>
<dbReference type="Pfam" id="PF02618">
    <property type="entry name" value="YceG"/>
    <property type="match status" value="1"/>
</dbReference>
<comment type="catalytic activity">
    <reaction evidence="7">
        <text>a peptidoglycan chain = a peptidoglycan chain with N-acetyl-1,6-anhydromuramyl-[peptide] at the reducing end + a peptidoglycan chain with N-acetylglucosamine at the non-reducing end.</text>
        <dbReference type="EC" id="4.2.2.29"/>
    </reaction>
</comment>
<feature type="site" description="Important for catalytic activity" evidence="7">
    <location>
        <position position="235"/>
    </location>
</feature>
<dbReference type="Proteomes" id="UP000176988">
    <property type="component" value="Unassembled WGS sequence"/>
</dbReference>
<comment type="similarity">
    <text evidence="7">Belongs to the transglycosylase MltG family.</text>
</comment>
<dbReference type="GO" id="GO:0071555">
    <property type="term" value="P:cell wall organization"/>
    <property type="evidence" value="ECO:0007669"/>
    <property type="project" value="UniProtKB-KW"/>
</dbReference>
<dbReference type="InterPro" id="IPR003770">
    <property type="entry name" value="MLTG-like"/>
</dbReference>
<dbReference type="STRING" id="1802424.A2480_00455"/>
<gene>
    <name evidence="7" type="primary">mltG</name>
    <name evidence="8" type="ORF">A2480_00455</name>
</gene>
<dbReference type="GO" id="GO:0005886">
    <property type="term" value="C:plasma membrane"/>
    <property type="evidence" value="ECO:0007669"/>
    <property type="project" value="UniProtKB-UniRule"/>
</dbReference>
<accession>A0A1F7WF23</accession>
<comment type="caution">
    <text evidence="8">The sequence shown here is derived from an EMBL/GenBank/DDBJ whole genome shotgun (WGS) entry which is preliminary data.</text>
</comment>
<reference evidence="8 9" key="1">
    <citation type="journal article" date="2016" name="Nat. Commun.">
        <title>Thousands of microbial genomes shed light on interconnected biogeochemical processes in an aquifer system.</title>
        <authorList>
            <person name="Anantharaman K."/>
            <person name="Brown C.T."/>
            <person name="Hug L.A."/>
            <person name="Sharon I."/>
            <person name="Castelle C.J."/>
            <person name="Probst A.J."/>
            <person name="Thomas B.C."/>
            <person name="Singh A."/>
            <person name="Wilkins M.J."/>
            <person name="Karaoz U."/>
            <person name="Brodie E.L."/>
            <person name="Williams K.H."/>
            <person name="Hubbard S.S."/>
            <person name="Banfield J.F."/>
        </authorList>
    </citation>
    <scope>NUCLEOTIDE SEQUENCE [LARGE SCALE GENOMIC DNA]</scope>
</reference>
<proteinExistence type="inferred from homology"/>
<dbReference type="EMBL" id="MGFG01000016">
    <property type="protein sequence ID" value="OGM01137.1"/>
    <property type="molecule type" value="Genomic_DNA"/>
</dbReference>
<dbReference type="NCBIfam" id="TIGR00247">
    <property type="entry name" value="endolytic transglycosylase MltG"/>
    <property type="match status" value="1"/>
</dbReference>
<evidence type="ECO:0000256" key="7">
    <source>
        <dbReference type="HAMAP-Rule" id="MF_02065"/>
    </source>
</evidence>
<comment type="function">
    <text evidence="7">Functions as a peptidoglycan terminase that cleaves nascent peptidoglycan strands endolytically to terminate their elongation.</text>
</comment>
<dbReference type="Gene3D" id="3.30.1490.480">
    <property type="entry name" value="Endolytic murein transglycosylase"/>
    <property type="match status" value="1"/>
</dbReference>
<keyword evidence="5 7" id="KW-0456">Lyase</keyword>
<name>A0A1F7WF23_9BACT</name>
<dbReference type="PANTHER" id="PTHR30518">
    <property type="entry name" value="ENDOLYTIC MUREIN TRANSGLYCOSYLASE"/>
    <property type="match status" value="1"/>
</dbReference>